<dbReference type="SUPFAM" id="SSF47384">
    <property type="entry name" value="Homodimeric domain of signal transducing histidine kinase"/>
    <property type="match status" value="1"/>
</dbReference>
<dbReference type="InterPro" id="IPR036097">
    <property type="entry name" value="HisK_dim/P_sf"/>
</dbReference>
<keyword evidence="10 16" id="KW-0067">ATP-binding</keyword>
<comment type="subcellular location">
    <subcellularLocation>
        <location evidence="2">Cell membrane</location>
        <topology evidence="2">Multi-pass membrane protein</topology>
    </subcellularLocation>
</comment>
<evidence type="ECO:0000256" key="14">
    <source>
        <dbReference type="SAM" id="Phobius"/>
    </source>
</evidence>
<evidence type="ECO:0000256" key="12">
    <source>
        <dbReference type="ARBA" id="ARBA00023012"/>
    </source>
</evidence>
<dbReference type="InterPro" id="IPR036890">
    <property type="entry name" value="HATPase_C_sf"/>
</dbReference>
<keyword evidence="13" id="KW-0175">Coiled coil</keyword>
<keyword evidence="8" id="KW-0547">Nucleotide-binding</keyword>
<dbReference type="SUPFAM" id="SSF55874">
    <property type="entry name" value="ATPase domain of HSP90 chaperone/DNA topoisomerase II/histidine kinase"/>
    <property type="match status" value="1"/>
</dbReference>
<sequence length="583" mass="63344">MRDAPFQRRWIVLAFLLVVLALAGAVWRYGYLQALEQLARRAEADLALASDRLSTQLQAFQELAVLMSDHPALDSVENLAMRNGAAALLLEVADKTSALDVLFADASGQVLASANGLTAGDLSGEPYFRRAMQGALGSDHGIRPPLDGRAYFYAAPVFANDGQVRGALIVVADVESIERSWPSSTPAVFFTDTNREVFFTNRSELLFWRRPDTGAGLVPPAGDPPPFQAELTGSHDLWTLRWGPYLPEHALHLQRELPVIGLTGEVLVDAAPARRLAWLQAAAVAAICLAFGAMLFLATERRRALAQANTVLESRVAKRTQELSDTNTRLRREVLERKEAEAALQRAQSDLIQAGKLSALGQMSAGISHELNQPLMAIRSFAENGMQFLDRGDTEKAAENLGRISELARRMGRIIKNLRAFARQESEAAGRVDLVAVLNSAVELTETRMRREGVTVDFEAPEHPVWVRGGEVRLGQVFVNLLSNAADAMDGQDSKRILVKIQVTGPVLVAVADSGPGLAMPEKIFEPFYSTKVVGASEGMGLGLSISYGIVQSFGGEIRGENRPDGGAVFTVSLDPWREERAA</sequence>
<evidence type="ECO:0000256" key="2">
    <source>
        <dbReference type="ARBA" id="ARBA00004651"/>
    </source>
</evidence>
<evidence type="ECO:0000256" key="13">
    <source>
        <dbReference type="SAM" id="Coils"/>
    </source>
</evidence>
<dbReference type="CDD" id="cd00082">
    <property type="entry name" value="HisKA"/>
    <property type="match status" value="1"/>
</dbReference>
<dbReference type="InterPro" id="IPR029151">
    <property type="entry name" value="Sensor-like_sf"/>
</dbReference>
<evidence type="ECO:0000256" key="3">
    <source>
        <dbReference type="ARBA" id="ARBA00012438"/>
    </source>
</evidence>
<evidence type="ECO:0000256" key="1">
    <source>
        <dbReference type="ARBA" id="ARBA00000085"/>
    </source>
</evidence>
<evidence type="ECO:0000313" key="17">
    <source>
        <dbReference type="Proteomes" id="UP001227126"/>
    </source>
</evidence>
<reference evidence="16 17" key="1">
    <citation type="submission" date="2023-05" db="EMBL/GenBank/DDBJ databases">
        <title>Sedimentitalea sp. nov. JM2-8.</title>
        <authorList>
            <person name="Huang J."/>
        </authorList>
    </citation>
    <scope>NUCLEOTIDE SEQUENCE [LARGE SCALE GENOMIC DNA]</scope>
    <source>
        <strain evidence="16 17">JM2-8</strain>
    </source>
</reference>
<evidence type="ECO:0000256" key="11">
    <source>
        <dbReference type="ARBA" id="ARBA00022989"/>
    </source>
</evidence>
<dbReference type="GO" id="GO:0005524">
    <property type="term" value="F:ATP binding"/>
    <property type="evidence" value="ECO:0007669"/>
    <property type="project" value="UniProtKB-KW"/>
</dbReference>
<dbReference type="PRINTS" id="PR00344">
    <property type="entry name" value="BCTRLSENSOR"/>
</dbReference>
<dbReference type="PANTHER" id="PTHR43065">
    <property type="entry name" value="SENSOR HISTIDINE KINASE"/>
    <property type="match status" value="1"/>
</dbReference>
<keyword evidence="9" id="KW-0418">Kinase</keyword>
<dbReference type="SUPFAM" id="SSF103190">
    <property type="entry name" value="Sensory domain-like"/>
    <property type="match status" value="1"/>
</dbReference>
<keyword evidence="17" id="KW-1185">Reference proteome</keyword>
<evidence type="ECO:0000256" key="10">
    <source>
        <dbReference type="ARBA" id="ARBA00022840"/>
    </source>
</evidence>
<dbReference type="InterPro" id="IPR005467">
    <property type="entry name" value="His_kinase_dom"/>
</dbReference>
<evidence type="ECO:0000259" key="15">
    <source>
        <dbReference type="PROSITE" id="PS50109"/>
    </source>
</evidence>
<name>A0ABT7FAA1_9RHOB</name>
<evidence type="ECO:0000256" key="6">
    <source>
        <dbReference type="ARBA" id="ARBA00022679"/>
    </source>
</evidence>
<dbReference type="Gene3D" id="3.30.450.20">
    <property type="entry name" value="PAS domain"/>
    <property type="match status" value="1"/>
</dbReference>
<evidence type="ECO:0000256" key="4">
    <source>
        <dbReference type="ARBA" id="ARBA00022475"/>
    </source>
</evidence>
<feature type="domain" description="Histidine kinase" evidence="15">
    <location>
        <begin position="366"/>
        <end position="578"/>
    </location>
</feature>
<evidence type="ECO:0000256" key="8">
    <source>
        <dbReference type="ARBA" id="ARBA00022741"/>
    </source>
</evidence>
<comment type="catalytic activity">
    <reaction evidence="1">
        <text>ATP + protein L-histidine = ADP + protein N-phospho-L-histidine.</text>
        <dbReference type="EC" id="2.7.13.3"/>
    </reaction>
</comment>
<proteinExistence type="predicted"/>
<keyword evidence="7 14" id="KW-0812">Transmembrane</keyword>
<dbReference type="Gene3D" id="1.10.287.130">
    <property type="match status" value="1"/>
</dbReference>
<organism evidence="16 17">
    <name type="scientific">Sedimentitalea xiamensis</name>
    <dbReference type="NCBI Taxonomy" id="3050037"/>
    <lineage>
        <taxon>Bacteria</taxon>
        <taxon>Pseudomonadati</taxon>
        <taxon>Pseudomonadota</taxon>
        <taxon>Alphaproteobacteria</taxon>
        <taxon>Rhodobacterales</taxon>
        <taxon>Paracoccaceae</taxon>
        <taxon>Sedimentitalea</taxon>
    </lineage>
</organism>
<keyword evidence="11 14" id="KW-1133">Transmembrane helix</keyword>
<feature type="coiled-coil region" evidence="13">
    <location>
        <begin position="330"/>
        <end position="357"/>
    </location>
</feature>
<accession>A0ABT7FAA1</accession>
<dbReference type="RefSeq" id="WP_284483984.1">
    <property type="nucleotide sequence ID" value="NZ_JASNJE010000002.1"/>
</dbReference>
<dbReference type="InterPro" id="IPR017055">
    <property type="entry name" value="Sig_transdc_His_kinase_DctB"/>
</dbReference>
<dbReference type="PANTHER" id="PTHR43065:SF46">
    <property type="entry name" value="C4-DICARBOXYLATE TRANSPORT SENSOR PROTEIN DCTB"/>
    <property type="match status" value="1"/>
</dbReference>
<dbReference type="Gene3D" id="3.30.565.10">
    <property type="entry name" value="Histidine kinase-like ATPase, C-terminal domain"/>
    <property type="match status" value="1"/>
</dbReference>
<gene>
    <name evidence="16" type="ORF">QO034_02820</name>
</gene>
<dbReference type="Pfam" id="PF00512">
    <property type="entry name" value="HisKA"/>
    <property type="match status" value="1"/>
</dbReference>
<evidence type="ECO:0000256" key="5">
    <source>
        <dbReference type="ARBA" id="ARBA00022553"/>
    </source>
</evidence>
<dbReference type="Proteomes" id="UP001227126">
    <property type="component" value="Unassembled WGS sequence"/>
</dbReference>
<keyword evidence="5" id="KW-0597">Phosphoprotein</keyword>
<dbReference type="EMBL" id="JASNJE010000002">
    <property type="protein sequence ID" value="MDK3072030.1"/>
    <property type="molecule type" value="Genomic_DNA"/>
</dbReference>
<comment type="caution">
    <text evidence="16">The sequence shown here is derived from an EMBL/GenBank/DDBJ whole genome shotgun (WGS) entry which is preliminary data.</text>
</comment>
<dbReference type="Pfam" id="PF02518">
    <property type="entry name" value="HATPase_c"/>
    <property type="match status" value="1"/>
</dbReference>
<keyword evidence="4" id="KW-1003">Cell membrane</keyword>
<dbReference type="PROSITE" id="PS50109">
    <property type="entry name" value="HIS_KIN"/>
    <property type="match status" value="1"/>
</dbReference>
<dbReference type="SMART" id="SM00387">
    <property type="entry name" value="HATPase_c"/>
    <property type="match status" value="1"/>
</dbReference>
<evidence type="ECO:0000313" key="16">
    <source>
        <dbReference type="EMBL" id="MDK3072030.1"/>
    </source>
</evidence>
<protein>
    <recommendedName>
        <fullName evidence="3">histidine kinase</fullName>
        <ecNumber evidence="3">2.7.13.3</ecNumber>
    </recommendedName>
</protein>
<evidence type="ECO:0000256" key="7">
    <source>
        <dbReference type="ARBA" id="ARBA00022692"/>
    </source>
</evidence>
<dbReference type="EC" id="2.7.13.3" evidence="3"/>
<dbReference type="SMART" id="SM00388">
    <property type="entry name" value="HisKA"/>
    <property type="match status" value="1"/>
</dbReference>
<dbReference type="InterPro" id="IPR004358">
    <property type="entry name" value="Sig_transdc_His_kin-like_C"/>
</dbReference>
<keyword evidence="6" id="KW-0808">Transferase</keyword>
<dbReference type="InterPro" id="IPR003594">
    <property type="entry name" value="HATPase_dom"/>
</dbReference>
<dbReference type="PIRSF" id="PIRSF036431">
    <property type="entry name" value="STHK_DctB"/>
    <property type="match status" value="1"/>
</dbReference>
<feature type="transmembrane region" description="Helical" evidence="14">
    <location>
        <begin position="277"/>
        <end position="298"/>
    </location>
</feature>
<keyword evidence="14" id="KW-0472">Membrane</keyword>
<dbReference type="InterPro" id="IPR003661">
    <property type="entry name" value="HisK_dim/P_dom"/>
</dbReference>
<keyword evidence="12" id="KW-0902">Two-component regulatory system</keyword>
<evidence type="ECO:0000256" key="9">
    <source>
        <dbReference type="ARBA" id="ARBA00022777"/>
    </source>
</evidence>